<dbReference type="GeneID" id="68858031"/>
<sequence>MSDEQVDTSRTVVKTYVPAYQKDEWREHADELDMSQSEFVRTMVQAGRRGFPEQPTPDESKETSTEETTTSDGTDTSDGLEQRVESVLTAGEYYSWDELLAAITDNIEERLDETLADLQEENVVRYSGRNGGYTLVT</sequence>
<organism evidence="2 3">
    <name type="scientific">Halapricum desulfuricans</name>
    <dbReference type="NCBI Taxonomy" id="2841257"/>
    <lineage>
        <taxon>Archaea</taxon>
        <taxon>Methanobacteriati</taxon>
        <taxon>Methanobacteriota</taxon>
        <taxon>Stenosarchaea group</taxon>
        <taxon>Halobacteria</taxon>
        <taxon>Halobacteriales</taxon>
        <taxon>Haloarculaceae</taxon>
        <taxon>Halapricum</taxon>
    </lineage>
</organism>
<evidence type="ECO:0000313" key="3">
    <source>
        <dbReference type="Proteomes" id="UP000663292"/>
    </source>
</evidence>
<dbReference type="RefSeq" id="WP_229120190.1">
    <property type="nucleotide sequence ID" value="NZ_CP064791.1"/>
</dbReference>
<evidence type="ECO:0000256" key="1">
    <source>
        <dbReference type="SAM" id="MobiDB-lite"/>
    </source>
</evidence>
<dbReference type="InterPro" id="IPR043828">
    <property type="entry name" value="DUF5805"/>
</dbReference>
<feature type="region of interest" description="Disordered" evidence="1">
    <location>
        <begin position="44"/>
        <end position="82"/>
    </location>
</feature>
<reference evidence="2 3" key="1">
    <citation type="submission" date="2020-11" db="EMBL/GenBank/DDBJ databases">
        <title>Carbohydrate-dependent, anaerobic sulfur respiration: A novel catabolism in halophilic archaea.</title>
        <authorList>
            <person name="Sorokin D.Y."/>
            <person name="Messina E."/>
            <person name="Smedile F."/>
            <person name="La Cono V."/>
            <person name="Hallsworth J.E."/>
            <person name="Yakimov M.M."/>
        </authorList>
    </citation>
    <scope>NUCLEOTIDE SEQUENCE [LARGE SCALE GENOMIC DNA]</scope>
    <source>
        <strain evidence="2 3">HSR-Est</strain>
    </source>
</reference>
<accession>A0A897NQ62</accession>
<dbReference type="EMBL" id="CP064791">
    <property type="protein sequence ID" value="QSG14922.1"/>
    <property type="molecule type" value="Genomic_DNA"/>
</dbReference>
<dbReference type="Proteomes" id="UP000663292">
    <property type="component" value="Chromosome"/>
</dbReference>
<gene>
    <name evidence="2" type="ORF">HSEST_1391</name>
</gene>
<feature type="compositionally biased region" description="Low complexity" evidence="1">
    <location>
        <begin position="66"/>
        <end position="77"/>
    </location>
</feature>
<dbReference type="AlphaFoldDB" id="A0A897NQ62"/>
<keyword evidence="3" id="KW-1185">Reference proteome</keyword>
<proteinExistence type="predicted"/>
<protein>
    <submittedName>
        <fullName evidence="2">Uncharacterized protein</fullName>
    </submittedName>
</protein>
<evidence type="ECO:0000313" key="2">
    <source>
        <dbReference type="EMBL" id="QSG14922.1"/>
    </source>
</evidence>
<name>A0A897NQ62_9EURY</name>
<dbReference type="Pfam" id="PF19121">
    <property type="entry name" value="DUF5805"/>
    <property type="match status" value="1"/>
</dbReference>